<gene>
    <name evidence="1" type="ORF">GCM10022419_106310</name>
</gene>
<name>A0ABP6ZCG5_9ACTN</name>
<sequence>MTSKGRGGVMGVLFIAAILPTDSDNTEGVDEEKLTADALWEAVTGKPGT</sequence>
<proteinExistence type="predicted"/>
<accession>A0ABP6ZCG5</accession>
<protein>
    <submittedName>
        <fullName evidence="1">Uncharacterized protein</fullName>
    </submittedName>
</protein>
<evidence type="ECO:0000313" key="1">
    <source>
        <dbReference type="EMBL" id="GAA3604336.1"/>
    </source>
</evidence>
<dbReference type="EMBL" id="BAABDQ010000039">
    <property type="protein sequence ID" value="GAA3604336.1"/>
    <property type="molecule type" value="Genomic_DNA"/>
</dbReference>
<comment type="caution">
    <text evidence="1">The sequence shown here is derived from an EMBL/GenBank/DDBJ whole genome shotgun (WGS) entry which is preliminary data.</text>
</comment>
<evidence type="ECO:0000313" key="2">
    <source>
        <dbReference type="Proteomes" id="UP001500630"/>
    </source>
</evidence>
<dbReference type="Proteomes" id="UP001500630">
    <property type="component" value="Unassembled WGS sequence"/>
</dbReference>
<organism evidence="1 2">
    <name type="scientific">Nonomuraea rosea</name>
    <dbReference type="NCBI Taxonomy" id="638574"/>
    <lineage>
        <taxon>Bacteria</taxon>
        <taxon>Bacillati</taxon>
        <taxon>Actinomycetota</taxon>
        <taxon>Actinomycetes</taxon>
        <taxon>Streptosporangiales</taxon>
        <taxon>Streptosporangiaceae</taxon>
        <taxon>Nonomuraea</taxon>
    </lineage>
</organism>
<keyword evidence="2" id="KW-1185">Reference proteome</keyword>
<reference evidence="2" key="1">
    <citation type="journal article" date="2019" name="Int. J. Syst. Evol. Microbiol.">
        <title>The Global Catalogue of Microorganisms (GCM) 10K type strain sequencing project: providing services to taxonomists for standard genome sequencing and annotation.</title>
        <authorList>
            <consortium name="The Broad Institute Genomics Platform"/>
            <consortium name="The Broad Institute Genome Sequencing Center for Infectious Disease"/>
            <person name="Wu L."/>
            <person name="Ma J."/>
        </authorList>
    </citation>
    <scope>NUCLEOTIDE SEQUENCE [LARGE SCALE GENOMIC DNA]</scope>
    <source>
        <strain evidence="2">JCM 17326</strain>
    </source>
</reference>